<feature type="region of interest" description="Disordered" evidence="5">
    <location>
        <begin position="192"/>
        <end position="366"/>
    </location>
</feature>
<keyword evidence="6" id="KW-0472">Membrane</keyword>
<dbReference type="NCBIfam" id="TIGR01167">
    <property type="entry name" value="LPXTG_anchor"/>
    <property type="match status" value="1"/>
</dbReference>
<evidence type="ECO:0000256" key="2">
    <source>
        <dbReference type="ARBA" id="ARBA00022525"/>
    </source>
</evidence>
<name>A0A0P7J7X1_9LACO</name>
<feature type="chain" id="PRO_5039448834" description="Gram-positive cocci surface proteins LPxTG domain-containing protein" evidence="7">
    <location>
        <begin position="28"/>
        <end position="398"/>
    </location>
</feature>
<keyword evidence="3 7" id="KW-0732">Signal</keyword>
<dbReference type="EMBL" id="JXDF01000004">
    <property type="protein sequence ID" value="KPN84139.1"/>
    <property type="molecule type" value="Genomic_DNA"/>
</dbReference>
<keyword evidence="1" id="KW-0134">Cell wall</keyword>
<dbReference type="RefSeq" id="WP_054607800.1">
    <property type="nucleotide sequence ID" value="NZ_JXDF01000004.1"/>
</dbReference>
<keyword evidence="6" id="KW-0812">Transmembrane</keyword>
<evidence type="ECO:0000256" key="7">
    <source>
        <dbReference type="SAM" id="SignalP"/>
    </source>
</evidence>
<sequence>MTKFNNTKKWVYAAAMTGVLFAGAQYANSSSNYLAKADTTNNTSQHQYKYNSTINFQDQNKNSLGGVTASSDSNNFQKSRLSYTLHYNNKTYDFTDQIKNDKDIPDTIDLSKSEYNYTLNQPTHTLTVNVIDKDTGAVLATKGYTVTDFGTTDIKNLVEPFSNDYSYSYTDPFNYEYQYNVEVSKANVSSASGTTIHGQTSASYDNEGKQSASTTTSSAAASTGTNTNESSTSSESSSAETSSAASSSQSSESSSAESSNASSAESSTQSSAESSKASQSSEEASSEATTSSQAENQSSEAANTSSAESSVASSVASSMAEKKSEANNENEKTSVIYDPVNPGAEKAGNNAGEPAKAEANKLPQTGDKTNQQAIAGVGIIAMIVGAVLGFFGLRRKNR</sequence>
<keyword evidence="6" id="KW-1133">Transmembrane helix</keyword>
<evidence type="ECO:0000256" key="5">
    <source>
        <dbReference type="SAM" id="MobiDB-lite"/>
    </source>
</evidence>
<feature type="compositionally biased region" description="Polar residues" evidence="5">
    <location>
        <begin position="192"/>
        <end position="204"/>
    </location>
</feature>
<keyword evidence="2" id="KW-0964">Secreted</keyword>
<dbReference type="PROSITE" id="PS50847">
    <property type="entry name" value="GRAM_POS_ANCHORING"/>
    <property type="match status" value="1"/>
</dbReference>
<feature type="compositionally biased region" description="Basic and acidic residues" evidence="5">
    <location>
        <begin position="320"/>
        <end position="332"/>
    </location>
</feature>
<dbReference type="PATRIC" id="fig|148814.13.peg.160"/>
<reference evidence="9 10" key="1">
    <citation type="journal article" date="2015" name="Genome Biol. Evol.">
        <title>Functionally Structured Genomes in Lactobacillus kunkeei Colonizing the Honey Crop and Food Products of Honeybees and Stingless Bees.</title>
        <authorList>
            <person name="Tamarit D."/>
            <person name="Ellegaard K.M."/>
            <person name="Wikander J."/>
            <person name="Olofsson T."/>
            <person name="Vasquez A."/>
            <person name="Andersson S.G."/>
        </authorList>
    </citation>
    <scope>NUCLEOTIDE SEQUENCE [LARGE SCALE GENOMIC DNA]</scope>
    <source>
        <strain evidence="9 10">LMbo</strain>
    </source>
</reference>
<protein>
    <recommendedName>
        <fullName evidence="8">Gram-positive cocci surface proteins LPxTG domain-containing protein</fullName>
    </recommendedName>
</protein>
<feature type="transmembrane region" description="Helical" evidence="6">
    <location>
        <begin position="373"/>
        <end position="393"/>
    </location>
</feature>
<dbReference type="InterPro" id="IPR019931">
    <property type="entry name" value="LPXTG_anchor"/>
</dbReference>
<feature type="domain" description="Gram-positive cocci surface proteins LPxTG" evidence="8">
    <location>
        <begin position="362"/>
        <end position="398"/>
    </location>
</feature>
<dbReference type="Proteomes" id="UP000050269">
    <property type="component" value="Unassembled WGS sequence"/>
</dbReference>
<evidence type="ECO:0000256" key="6">
    <source>
        <dbReference type="SAM" id="Phobius"/>
    </source>
</evidence>
<organism evidence="9 10">
    <name type="scientific">Apilactobacillus kunkeei</name>
    <dbReference type="NCBI Taxonomy" id="148814"/>
    <lineage>
        <taxon>Bacteria</taxon>
        <taxon>Bacillati</taxon>
        <taxon>Bacillota</taxon>
        <taxon>Bacilli</taxon>
        <taxon>Lactobacillales</taxon>
        <taxon>Lactobacillaceae</taxon>
        <taxon>Apilactobacillus</taxon>
    </lineage>
</organism>
<accession>A0A0P7J7X1</accession>
<evidence type="ECO:0000256" key="3">
    <source>
        <dbReference type="ARBA" id="ARBA00022729"/>
    </source>
</evidence>
<keyword evidence="4" id="KW-0572">Peptidoglycan-anchor</keyword>
<evidence type="ECO:0000256" key="4">
    <source>
        <dbReference type="ARBA" id="ARBA00023088"/>
    </source>
</evidence>
<feature type="compositionally biased region" description="Low complexity" evidence="5">
    <location>
        <begin position="211"/>
        <end position="319"/>
    </location>
</feature>
<evidence type="ECO:0000256" key="1">
    <source>
        <dbReference type="ARBA" id="ARBA00022512"/>
    </source>
</evidence>
<evidence type="ECO:0000313" key="9">
    <source>
        <dbReference type="EMBL" id="KPN84139.1"/>
    </source>
</evidence>
<evidence type="ECO:0000313" key="10">
    <source>
        <dbReference type="Proteomes" id="UP000050269"/>
    </source>
</evidence>
<dbReference type="Pfam" id="PF00746">
    <property type="entry name" value="Gram_pos_anchor"/>
    <property type="match status" value="1"/>
</dbReference>
<proteinExistence type="predicted"/>
<gene>
    <name evidence="9" type="ORF">RZ78_04220</name>
</gene>
<dbReference type="AlphaFoldDB" id="A0A0P7J7X1"/>
<evidence type="ECO:0000259" key="8">
    <source>
        <dbReference type="PROSITE" id="PS50847"/>
    </source>
</evidence>
<feature type="signal peptide" evidence="7">
    <location>
        <begin position="1"/>
        <end position="27"/>
    </location>
</feature>
<comment type="caution">
    <text evidence="9">The sequence shown here is derived from an EMBL/GenBank/DDBJ whole genome shotgun (WGS) entry which is preliminary data.</text>
</comment>